<proteinExistence type="inferred from homology"/>
<dbReference type="Gene3D" id="2.40.110.10">
    <property type="entry name" value="Butyryl-CoA Dehydrogenase, subunit A, domain 2"/>
    <property type="match status" value="1"/>
</dbReference>
<evidence type="ECO:0000256" key="4">
    <source>
        <dbReference type="ARBA" id="ARBA00022827"/>
    </source>
</evidence>
<dbReference type="SUPFAM" id="SSF56645">
    <property type="entry name" value="Acyl-CoA dehydrogenase NM domain-like"/>
    <property type="match status" value="1"/>
</dbReference>
<dbReference type="PANTHER" id="PTHR43884">
    <property type="entry name" value="ACYL-COA DEHYDROGENASE"/>
    <property type="match status" value="1"/>
</dbReference>
<dbReference type="CDD" id="cd00567">
    <property type="entry name" value="ACAD"/>
    <property type="match status" value="1"/>
</dbReference>
<evidence type="ECO:0000256" key="1">
    <source>
        <dbReference type="ARBA" id="ARBA00001974"/>
    </source>
</evidence>
<dbReference type="InterPro" id="IPR009075">
    <property type="entry name" value="AcylCo_DH/oxidase_C"/>
</dbReference>
<evidence type="ECO:0000313" key="8">
    <source>
        <dbReference type="EMBL" id="SDD03226.1"/>
    </source>
</evidence>
<keyword evidence="4" id="KW-0274">FAD</keyword>
<dbReference type="Proteomes" id="UP000199494">
    <property type="component" value="Unassembled WGS sequence"/>
</dbReference>
<accession>A0A222VQS6</accession>
<evidence type="ECO:0000256" key="5">
    <source>
        <dbReference type="ARBA" id="ARBA00023002"/>
    </source>
</evidence>
<dbReference type="Pfam" id="PF02771">
    <property type="entry name" value="Acyl-CoA_dh_N"/>
    <property type="match status" value="1"/>
</dbReference>
<dbReference type="KEGG" id="pmad:BAY61_16100"/>
<reference evidence="8 9" key="1">
    <citation type="submission" date="2016-10" db="EMBL/GenBank/DDBJ databases">
        <authorList>
            <person name="de Groot N.N."/>
        </authorList>
    </citation>
    <scope>NUCLEOTIDE SEQUENCE [LARGE SCALE GENOMIC DNA]</scope>
    <source>
        <strain evidence="8 9">CGMCC 4.5506</strain>
    </source>
</reference>
<evidence type="ECO:0000256" key="3">
    <source>
        <dbReference type="ARBA" id="ARBA00022630"/>
    </source>
</evidence>
<dbReference type="Pfam" id="PF00441">
    <property type="entry name" value="Acyl-CoA_dh_1"/>
    <property type="match status" value="1"/>
</dbReference>
<dbReference type="RefSeq" id="WP_091804686.1">
    <property type="nucleotide sequence ID" value="NZ_CP016353.1"/>
</dbReference>
<organism evidence="8 9">
    <name type="scientific">Prauserella marina</name>
    <dbReference type="NCBI Taxonomy" id="530584"/>
    <lineage>
        <taxon>Bacteria</taxon>
        <taxon>Bacillati</taxon>
        <taxon>Actinomycetota</taxon>
        <taxon>Actinomycetes</taxon>
        <taxon>Pseudonocardiales</taxon>
        <taxon>Pseudonocardiaceae</taxon>
        <taxon>Prauserella</taxon>
    </lineage>
</organism>
<dbReference type="InterPro" id="IPR037069">
    <property type="entry name" value="AcylCoA_DH/ox_N_sf"/>
</dbReference>
<feature type="domain" description="Acyl-CoA dehydrogenase/oxidase N-terminal" evidence="7">
    <location>
        <begin position="7"/>
        <end position="116"/>
    </location>
</feature>
<comment type="similarity">
    <text evidence="2">Belongs to the acyl-CoA dehydrogenase family.</text>
</comment>
<evidence type="ECO:0000259" key="6">
    <source>
        <dbReference type="Pfam" id="PF00441"/>
    </source>
</evidence>
<dbReference type="AlphaFoldDB" id="A0A222VQS6"/>
<dbReference type="SUPFAM" id="SSF47203">
    <property type="entry name" value="Acyl-CoA dehydrogenase C-terminal domain-like"/>
    <property type="match status" value="1"/>
</dbReference>
<keyword evidence="5" id="KW-0560">Oxidoreductase</keyword>
<name>A0A222VQS6_9PSEU</name>
<feature type="domain" description="Acyl-CoA dehydrogenase/oxidase C-terminal" evidence="6">
    <location>
        <begin position="211"/>
        <end position="355"/>
    </location>
</feature>
<comment type="cofactor">
    <cofactor evidence="1">
        <name>FAD</name>
        <dbReference type="ChEBI" id="CHEBI:57692"/>
    </cofactor>
</comment>
<evidence type="ECO:0000256" key="2">
    <source>
        <dbReference type="ARBA" id="ARBA00009347"/>
    </source>
</evidence>
<gene>
    <name evidence="8" type="ORF">SAMN05421630_105268</name>
</gene>
<sequence length="377" mass="39382">MRFELDEELSAVRELAERIFAGQSSAERVREVADDTGYDAALWRTLGEAGLTGVALPERDGGAGLGMLGLVILLEQQGRRLGQVPLCAAIATAALPVAEFGTAGQRAAWLPGIVAGTALLTGSVEPGVTARREGPGWVLDGELPSVPAAGVADAIVLAADTGDKIRGVFIVPATRSGVELTAVRPTSQESHAAVNLTGVRIGEQEHLSDRRGREVADWMTARTRVALAAVQLGVCSEALRLTAGYTSQREQFGRPLSTNQAVAVRAADAYLDVQSIRLTTHRAAWLLDTADQDGADAAAAVLVAKWWASEGGLRVVHTSQHLHGGIGADIDYPVHRYFLWGRQIAFTLGGANAIAAELGDLLGTPPVSPAGNAVTTG</sequence>
<dbReference type="GO" id="GO:0050660">
    <property type="term" value="F:flavin adenine dinucleotide binding"/>
    <property type="evidence" value="ECO:0007669"/>
    <property type="project" value="InterPro"/>
</dbReference>
<dbReference type="GO" id="GO:0003995">
    <property type="term" value="F:acyl-CoA dehydrogenase activity"/>
    <property type="evidence" value="ECO:0007669"/>
    <property type="project" value="TreeGrafter"/>
</dbReference>
<dbReference type="EMBL" id="FMZE01000005">
    <property type="protein sequence ID" value="SDD03226.1"/>
    <property type="molecule type" value="Genomic_DNA"/>
</dbReference>
<dbReference type="Gene3D" id="1.20.140.10">
    <property type="entry name" value="Butyryl-CoA Dehydrogenase, subunit A, domain 3"/>
    <property type="match status" value="1"/>
</dbReference>
<dbReference type="OrthoDB" id="4319499at2"/>
<dbReference type="Gene3D" id="1.10.540.10">
    <property type="entry name" value="Acyl-CoA dehydrogenase/oxidase, N-terminal domain"/>
    <property type="match status" value="1"/>
</dbReference>
<dbReference type="InterPro" id="IPR036250">
    <property type="entry name" value="AcylCo_DH-like_C"/>
</dbReference>
<dbReference type="InterPro" id="IPR013786">
    <property type="entry name" value="AcylCoA_DH/ox_N"/>
</dbReference>
<dbReference type="InterPro" id="IPR046373">
    <property type="entry name" value="Acyl-CoA_Oxase/DH_mid-dom_sf"/>
</dbReference>
<dbReference type="InterPro" id="IPR009100">
    <property type="entry name" value="AcylCoA_DH/oxidase_NM_dom_sf"/>
</dbReference>
<dbReference type="PANTHER" id="PTHR43884:SF20">
    <property type="entry name" value="ACYL-COA DEHYDROGENASE FADE28"/>
    <property type="match status" value="1"/>
</dbReference>
<keyword evidence="9" id="KW-1185">Reference proteome</keyword>
<keyword evidence="3" id="KW-0285">Flavoprotein</keyword>
<evidence type="ECO:0000313" key="9">
    <source>
        <dbReference type="Proteomes" id="UP000199494"/>
    </source>
</evidence>
<dbReference type="STRING" id="530584.SAMN05421630_105268"/>
<protein>
    <submittedName>
        <fullName evidence="8">Acyl-CoA dehydrogenase</fullName>
    </submittedName>
</protein>
<evidence type="ECO:0000259" key="7">
    <source>
        <dbReference type="Pfam" id="PF02771"/>
    </source>
</evidence>